<comment type="caution">
    <text evidence="2">The sequence shown here is derived from an EMBL/GenBank/DDBJ whole genome shotgun (WGS) entry which is preliminary data.</text>
</comment>
<proteinExistence type="predicted"/>
<keyword evidence="1" id="KW-0732">Signal</keyword>
<accession>A0AAE1Y1E4</accession>
<evidence type="ECO:0000256" key="1">
    <source>
        <dbReference type="SAM" id="SignalP"/>
    </source>
</evidence>
<organism evidence="2 3">
    <name type="scientific">Sesamum alatum</name>
    <dbReference type="NCBI Taxonomy" id="300844"/>
    <lineage>
        <taxon>Eukaryota</taxon>
        <taxon>Viridiplantae</taxon>
        <taxon>Streptophyta</taxon>
        <taxon>Embryophyta</taxon>
        <taxon>Tracheophyta</taxon>
        <taxon>Spermatophyta</taxon>
        <taxon>Magnoliopsida</taxon>
        <taxon>eudicotyledons</taxon>
        <taxon>Gunneridae</taxon>
        <taxon>Pentapetalae</taxon>
        <taxon>asterids</taxon>
        <taxon>lamiids</taxon>
        <taxon>Lamiales</taxon>
        <taxon>Pedaliaceae</taxon>
        <taxon>Sesamum</taxon>
    </lineage>
</organism>
<keyword evidence="3" id="KW-1185">Reference proteome</keyword>
<sequence length="103" mass="11859">MWYRTRDHFAHTPTVLLLQTSMGLAGLPWANMDLHTEVTEDWFRGVSRGLDREDFSLFLMICWNLCYNRNELILEGRLTAPDCSLDGGCMSSLVVQRWSGFQG</sequence>
<dbReference type="AlphaFoldDB" id="A0AAE1Y1E4"/>
<reference evidence="2" key="2">
    <citation type="journal article" date="2024" name="Plant">
        <title>Genomic evolution and insights into agronomic trait innovations of Sesamum species.</title>
        <authorList>
            <person name="Miao H."/>
            <person name="Wang L."/>
            <person name="Qu L."/>
            <person name="Liu H."/>
            <person name="Sun Y."/>
            <person name="Le M."/>
            <person name="Wang Q."/>
            <person name="Wei S."/>
            <person name="Zheng Y."/>
            <person name="Lin W."/>
            <person name="Duan Y."/>
            <person name="Cao H."/>
            <person name="Xiong S."/>
            <person name="Wang X."/>
            <person name="Wei L."/>
            <person name="Li C."/>
            <person name="Ma Q."/>
            <person name="Ju M."/>
            <person name="Zhao R."/>
            <person name="Li G."/>
            <person name="Mu C."/>
            <person name="Tian Q."/>
            <person name="Mei H."/>
            <person name="Zhang T."/>
            <person name="Gao T."/>
            <person name="Zhang H."/>
        </authorList>
    </citation>
    <scope>NUCLEOTIDE SEQUENCE</scope>
    <source>
        <strain evidence="2">3651</strain>
    </source>
</reference>
<evidence type="ECO:0000313" key="3">
    <source>
        <dbReference type="Proteomes" id="UP001293254"/>
    </source>
</evidence>
<name>A0AAE1Y1E4_9LAMI</name>
<gene>
    <name evidence="2" type="ORF">Salat_2098800</name>
</gene>
<feature type="chain" id="PRO_5041976313" evidence="1">
    <location>
        <begin position="26"/>
        <end position="103"/>
    </location>
</feature>
<reference evidence="2" key="1">
    <citation type="submission" date="2020-06" db="EMBL/GenBank/DDBJ databases">
        <authorList>
            <person name="Li T."/>
            <person name="Hu X."/>
            <person name="Zhang T."/>
            <person name="Song X."/>
            <person name="Zhang H."/>
            <person name="Dai N."/>
            <person name="Sheng W."/>
            <person name="Hou X."/>
            <person name="Wei L."/>
        </authorList>
    </citation>
    <scope>NUCLEOTIDE SEQUENCE</scope>
    <source>
        <strain evidence="2">3651</strain>
        <tissue evidence="2">Leaf</tissue>
    </source>
</reference>
<dbReference type="Proteomes" id="UP001293254">
    <property type="component" value="Unassembled WGS sequence"/>
</dbReference>
<protein>
    <submittedName>
        <fullName evidence="2">Uncharacterized protein</fullName>
    </submittedName>
</protein>
<dbReference type="EMBL" id="JACGWO010000008">
    <property type="protein sequence ID" value="KAK4421482.1"/>
    <property type="molecule type" value="Genomic_DNA"/>
</dbReference>
<feature type="signal peptide" evidence="1">
    <location>
        <begin position="1"/>
        <end position="25"/>
    </location>
</feature>
<evidence type="ECO:0000313" key="2">
    <source>
        <dbReference type="EMBL" id="KAK4421482.1"/>
    </source>
</evidence>